<keyword evidence="9" id="KW-1185">Reference proteome</keyword>
<evidence type="ECO:0000256" key="2">
    <source>
        <dbReference type="ARBA" id="ARBA00006190"/>
    </source>
</evidence>
<evidence type="ECO:0000256" key="4">
    <source>
        <dbReference type="ARBA" id="ARBA00040017"/>
    </source>
</evidence>
<dbReference type="Gene3D" id="6.10.250.1710">
    <property type="match status" value="1"/>
</dbReference>
<protein>
    <recommendedName>
        <fullName evidence="4">Vacuolar-sorting protein SNF7</fullName>
    </recommendedName>
    <alternativeName>
        <fullName evidence="5">Vacuolar protein-sorting-associated protein 32</fullName>
    </alternativeName>
</protein>
<feature type="region of interest" description="Disordered" evidence="7">
    <location>
        <begin position="177"/>
        <end position="208"/>
    </location>
</feature>
<dbReference type="Proteomes" id="UP000886523">
    <property type="component" value="Unassembled WGS sequence"/>
</dbReference>
<reference evidence="8" key="1">
    <citation type="journal article" date="2020" name="Nat. Commun.">
        <title>Large-scale genome sequencing of mycorrhizal fungi provides insights into the early evolution of symbiotic traits.</title>
        <authorList>
            <person name="Miyauchi S."/>
            <person name="Kiss E."/>
            <person name="Kuo A."/>
            <person name="Drula E."/>
            <person name="Kohler A."/>
            <person name="Sanchez-Garcia M."/>
            <person name="Morin E."/>
            <person name="Andreopoulos B."/>
            <person name="Barry K.W."/>
            <person name="Bonito G."/>
            <person name="Buee M."/>
            <person name="Carver A."/>
            <person name="Chen C."/>
            <person name="Cichocki N."/>
            <person name="Clum A."/>
            <person name="Culley D."/>
            <person name="Crous P.W."/>
            <person name="Fauchery L."/>
            <person name="Girlanda M."/>
            <person name="Hayes R.D."/>
            <person name="Keri Z."/>
            <person name="LaButti K."/>
            <person name="Lipzen A."/>
            <person name="Lombard V."/>
            <person name="Magnuson J."/>
            <person name="Maillard F."/>
            <person name="Murat C."/>
            <person name="Nolan M."/>
            <person name="Ohm R.A."/>
            <person name="Pangilinan J."/>
            <person name="Pereira M.F."/>
            <person name="Perotto S."/>
            <person name="Peter M."/>
            <person name="Pfister S."/>
            <person name="Riley R."/>
            <person name="Sitrit Y."/>
            <person name="Stielow J.B."/>
            <person name="Szollosi G."/>
            <person name="Zifcakova L."/>
            <person name="Stursova M."/>
            <person name="Spatafora J.W."/>
            <person name="Tedersoo L."/>
            <person name="Vaario L.M."/>
            <person name="Yamada A."/>
            <person name="Yan M."/>
            <person name="Wang P."/>
            <person name="Xu J."/>
            <person name="Bruns T."/>
            <person name="Baldrian P."/>
            <person name="Vilgalys R."/>
            <person name="Dunand C."/>
            <person name="Henrissat B."/>
            <person name="Grigoriev I.V."/>
            <person name="Hibbett D."/>
            <person name="Nagy L.G."/>
            <person name="Martin F.M."/>
        </authorList>
    </citation>
    <scope>NUCLEOTIDE SEQUENCE</scope>
    <source>
        <strain evidence="8">UP504</strain>
    </source>
</reference>
<dbReference type="GO" id="GO:0009898">
    <property type="term" value="C:cytoplasmic side of plasma membrane"/>
    <property type="evidence" value="ECO:0007669"/>
    <property type="project" value="TreeGrafter"/>
</dbReference>
<feature type="coiled-coil region" evidence="6">
    <location>
        <begin position="15"/>
        <end position="88"/>
    </location>
</feature>
<comment type="similarity">
    <text evidence="2">Belongs to the SNF7 family.</text>
</comment>
<comment type="caution">
    <text evidence="8">The sequence shown here is derived from an EMBL/GenBank/DDBJ whole genome shotgun (WGS) entry which is preliminary data.</text>
</comment>
<comment type="subcellular location">
    <subcellularLocation>
        <location evidence="1">Endosome</location>
    </subcellularLocation>
</comment>
<feature type="coiled-coil region" evidence="6">
    <location>
        <begin position="150"/>
        <end position="177"/>
    </location>
</feature>
<dbReference type="EMBL" id="MU129006">
    <property type="protein sequence ID" value="KAF9511033.1"/>
    <property type="molecule type" value="Genomic_DNA"/>
</dbReference>
<dbReference type="PANTHER" id="PTHR22761">
    <property type="entry name" value="CHARGED MULTIVESICULAR BODY PROTEIN"/>
    <property type="match status" value="1"/>
</dbReference>
<sequence>MSGWMSWFGGTRDTKKPAREAIIKLRQNLQLLERKEEHLQKQVDEQQNKARANAVSNQNLAKEALRRKKQLQQELDRLSGQRFTLETQVNALESANINQETLEAMKNGAAALQKIHGKMTVEQVDATMDSIRDQMAVTKEISEAISGPIVSGMELDEDELEDELKELEEDVITDRLRGAEHVPAHTPASPIRATAEASRGRTAEDDEEAQLRELQASLAM</sequence>
<evidence type="ECO:0000256" key="5">
    <source>
        <dbReference type="ARBA" id="ARBA00042586"/>
    </source>
</evidence>
<dbReference type="OrthoDB" id="5592979at2759"/>
<evidence type="ECO:0000256" key="6">
    <source>
        <dbReference type="SAM" id="Coils"/>
    </source>
</evidence>
<keyword evidence="6" id="KW-0175">Coiled coil</keyword>
<name>A0A9P6ASA3_9AGAM</name>
<evidence type="ECO:0000313" key="9">
    <source>
        <dbReference type="Proteomes" id="UP000886523"/>
    </source>
</evidence>
<gene>
    <name evidence="8" type="ORF">BS47DRAFT_1331287</name>
</gene>
<dbReference type="GO" id="GO:0005771">
    <property type="term" value="C:multivesicular body"/>
    <property type="evidence" value="ECO:0007669"/>
    <property type="project" value="TreeGrafter"/>
</dbReference>
<keyword evidence="3" id="KW-0967">Endosome</keyword>
<dbReference type="Pfam" id="PF03357">
    <property type="entry name" value="Snf7"/>
    <property type="match status" value="1"/>
</dbReference>
<organism evidence="8 9">
    <name type="scientific">Hydnum rufescens UP504</name>
    <dbReference type="NCBI Taxonomy" id="1448309"/>
    <lineage>
        <taxon>Eukaryota</taxon>
        <taxon>Fungi</taxon>
        <taxon>Dikarya</taxon>
        <taxon>Basidiomycota</taxon>
        <taxon>Agaricomycotina</taxon>
        <taxon>Agaricomycetes</taxon>
        <taxon>Cantharellales</taxon>
        <taxon>Hydnaceae</taxon>
        <taxon>Hydnum</taxon>
    </lineage>
</organism>
<accession>A0A9P6ASA3</accession>
<evidence type="ECO:0000256" key="1">
    <source>
        <dbReference type="ARBA" id="ARBA00004177"/>
    </source>
</evidence>
<evidence type="ECO:0000256" key="7">
    <source>
        <dbReference type="SAM" id="MobiDB-lite"/>
    </source>
</evidence>
<dbReference type="GO" id="GO:0006900">
    <property type="term" value="P:vesicle budding from membrane"/>
    <property type="evidence" value="ECO:0007669"/>
    <property type="project" value="TreeGrafter"/>
</dbReference>
<dbReference type="GO" id="GO:0000815">
    <property type="term" value="C:ESCRT III complex"/>
    <property type="evidence" value="ECO:0007669"/>
    <property type="project" value="TreeGrafter"/>
</dbReference>
<dbReference type="AlphaFoldDB" id="A0A9P6ASA3"/>
<evidence type="ECO:0000256" key="3">
    <source>
        <dbReference type="ARBA" id="ARBA00022753"/>
    </source>
</evidence>
<dbReference type="PANTHER" id="PTHR22761:SF10">
    <property type="entry name" value="GH13992P"/>
    <property type="match status" value="1"/>
</dbReference>
<proteinExistence type="inferred from homology"/>
<dbReference type="Gene3D" id="1.10.287.1060">
    <property type="entry name" value="ESAT-6-like"/>
    <property type="match status" value="1"/>
</dbReference>
<dbReference type="InterPro" id="IPR005024">
    <property type="entry name" value="Snf7_fam"/>
</dbReference>
<evidence type="ECO:0000313" key="8">
    <source>
        <dbReference type="EMBL" id="KAF9511033.1"/>
    </source>
</evidence>
<dbReference type="GO" id="GO:0032511">
    <property type="term" value="P:late endosome to vacuole transport via multivesicular body sorting pathway"/>
    <property type="evidence" value="ECO:0007669"/>
    <property type="project" value="TreeGrafter"/>
</dbReference>